<dbReference type="GO" id="GO:0072546">
    <property type="term" value="C:EMC complex"/>
    <property type="evidence" value="ECO:0007669"/>
    <property type="project" value="InterPro"/>
</dbReference>
<dbReference type="InterPro" id="IPR037518">
    <property type="entry name" value="MPN"/>
</dbReference>
<gene>
    <name evidence="3" type="ORF">FEHR0123_LOCUS1935</name>
</gene>
<reference evidence="3" key="1">
    <citation type="submission" date="2021-01" db="EMBL/GenBank/DDBJ databases">
        <authorList>
            <person name="Corre E."/>
            <person name="Pelletier E."/>
            <person name="Niang G."/>
            <person name="Scheremetjew M."/>
            <person name="Finn R."/>
            <person name="Kale V."/>
            <person name="Holt S."/>
            <person name="Cochrane G."/>
            <person name="Meng A."/>
            <person name="Brown T."/>
            <person name="Cohen L."/>
        </authorList>
    </citation>
    <scope>NUCLEOTIDE SEQUENCE</scope>
    <source>
        <strain evidence="3">Fehren 1</strain>
    </source>
</reference>
<evidence type="ECO:0000259" key="2">
    <source>
        <dbReference type="PROSITE" id="PS50249"/>
    </source>
</evidence>
<protein>
    <recommendedName>
        <fullName evidence="2">MPN domain-containing protein</fullName>
    </recommendedName>
</protein>
<evidence type="ECO:0000313" key="3">
    <source>
        <dbReference type="EMBL" id="CAE0307028.1"/>
    </source>
</evidence>
<sequence>MASTNVSMAPAAVNKTLAHVLKHHKNDCVGVLLGSGIGSGQVEVNDVVPLFHDRIMVSAMEAALEMVEAHYDGDDARKIVGVYDAPIRGIDPTSNQVASTLALNLAEQIKQANGTLDAIIMNVKVPPSRDTEGEEPKTREISAEEAESLQTVILSAYSCQSVTQAKKIGMQTSVKPEIAMREMVSNPSRHYLEVVDFDEHFDNVSLDWTNPDFE</sequence>
<dbReference type="PANTHER" id="PTHR12941:SF10">
    <property type="entry name" value="ER MEMBRANE PROTEIN COMPLEX SUBUNIT 8_9 HOMOLOG"/>
    <property type="match status" value="1"/>
</dbReference>
<feature type="domain" description="MPN" evidence="2">
    <location>
        <begin position="6"/>
        <end position="146"/>
    </location>
</feature>
<evidence type="ECO:0000256" key="1">
    <source>
        <dbReference type="ARBA" id="ARBA00007461"/>
    </source>
</evidence>
<dbReference type="PANTHER" id="PTHR12941">
    <property type="entry name" value="ER MEMBRANE PROTEIN COMPLEX"/>
    <property type="match status" value="1"/>
</dbReference>
<name>A0A7S3HWZ1_9SPIT</name>
<dbReference type="PROSITE" id="PS50249">
    <property type="entry name" value="MPN"/>
    <property type="match status" value="1"/>
</dbReference>
<dbReference type="InterPro" id="IPR005366">
    <property type="entry name" value="EMC8/9"/>
</dbReference>
<organism evidence="3">
    <name type="scientific">Favella ehrenbergii</name>
    <dbReference type="NCBI Taxonomy" id="182087"/>
    <lineage>
        <taxon>Eukaryota</taxon>
        <taxon>Sar</taxon>
        <taxon>Alveolata</taxon>
        <taxon>Ciliophora</taxon>
        <taxon>Intramacronucleata</taxon>
        <taxon>Spirotrichea</taxon>
        <taxon>Choreotrichia</taxon>
        <taxon>Tintinnida</taxon>
        <taxon>Xystonellidae</taxon>
        <taxon>Favella</taxon>
    </lineage>
</organism>
<dbReference type="EMBL" id="HBIE01006244">
    <property type="protein sequence ID" value="CAE0307028.1"/>
    <property type="molecule type" value="Transcribed_RNA"/>
</dbReference>
<dbReference type="Pfam" id="PF03665">
    <property type="entry name" value="UPF0172"/>
    <property type="match status" value="1"/>
</dbReference>
<dbReference type="AlphaFoldDB" id="A0A7S3HWZ1"/>
<accession>A0A7S3HWZ1</accession>
<proteinExistence type="inferred from homology"/>
<comment type="similarity">
    <text evidence="1">Belongs to the EMC8/EMC9 family.</text>
</comment>
<dbReference type="Gene3D" id="3.40.140.10">
    <property type="entry name" value="Cytidine Deaminase, domain 2"/>
    <property type="match status" value="1"/>
</dbReference>